<evidence type="ECO:0000256" key="1">
    <source>
        <dbReference type="ARBA" id="ARBA00004571"/>
    </source>
</evidence>
<evidence type="ECO:0000259" key="15">
    <source>
        <dbReference type="Pfam" id="PF02563"/>
    </source>
</evidence>
<comment type="subcellular location">
    <subcellularLocation>
        <location evidence="1">Cell outer membrane</location>
        <topology evidence="1">Multi-pass membrane protein</topology>
    </subcellularLocation>
</comment>
<keyword evidence="10" id="KW-0626">Porin</keyword>
<keyword evidence="4" id="KW-1134">Transmembrane beta strand</keyword>
<gene>
    <name evidence="17" type="ORF">F6X38_15410</name>
</gene>
<dbReference type="Pfam" id="PF02563">
    <property type="entry name" value="Poly_export"/>
    <property type="match status" value="1"/>
</dbReference>
<evidence type="ECO:0000313" key="18">
    <source>
        <dbReference type="Proteomes" id="UP000432089"/>
    </source>
</evidence>
<protein>
    <submittedName>
        <fullName evidence="17">Polysaccharide export protein</fullName>
    </submittedName>
</protein>
<evidence type="ECO:0000256" key="7">
    <source>
        <dbReference type="ARBA" id="ARBA00022729"/>
    </source>
</evidence>
<comment type="similarity">
    <text evidence="2">Belongs to the BexD/CtrA/VexA family.</text>
</comment>
<dbReference type="GO" id="GO:0006811">
    <property type="term" value="P:monoatomic ion transport"/>
    <property type="evidence" value="ECO:0007669"/>
    <property type="project" value="UniProtKB-KW"/>
</dbReference>
<evidence type="ECO:0000256" key="8">
    <source>
        <dbReference type="ARBA" id="ARBA00023047"/>
    </source>
</evidence>
<dbReference type="GO" id="GO:0015288">
    <property type="term" value="F:porin activity"/>
    <property type="evidence" value="ECO:0007669"/>
    <property type="project" value="UniProtKB-KW"/>
</dbReference>
<name>A0A7V7TW24_9HYPH</name>
<dbReference type="PROSITE" id="PS51257">
    <property type="entry name" value="PROKAR_LIPOPROTEIN"/>
    <property type="match status" value="1"/>
</dbReference>
<evidence type="ECO:0000256" key="6">
    <source>
        <dbReference type="ARBA" id="ARBA00022692"/>
    </source>
</evidence>
<dbReference type="AlphaFoldDB" id="A0A7V7TW24"/>
<dbReference type="Gene3D" id="3.30.1950.10">
    <property type="entry name" value="wza like domain"/>
    <property type="match status" value="1"/>
</dbReference>
<dbReference type="GO" id="GO:0046930">
    <property type="term" value="C:pore complex"/>
    <property type="evidence" value="ECO:0007669"/>
    <property type="project" value="UniProtKB-KW"/>
</dbReference>
<evidence type="ECO:0000256" key="9">
    <source>
        <dbReference type="ARBA" id="ARBA00023065"/>
    </source>
</evidence>
<sequence>MVLTVRVPAATGLALLLAVSGCSSLPNSGPSDSDIGRSAAVQVGNKDRKVGLDYALLDLSAQTLAYFDEPPKSRSLRLGFGGGRGGAPQTVLGAGDVVQVAIFESASGGLFIPNDAGSRPGNFVTLPQQTIDRSGAISVPYAGRIKVLGRTTGEVQAEIESLLANRAIEPQVLITIVNNRSSEVAVLGDVNAPAKLDISQAGERVLDMISRAGGLSTPGVETYVTLQRRGKEGTVLFSELINHPDENIYVRPGDTIYVNRERRTYLAFGASGLNGRIDFEESDLTLGEALGKAGGLLDARADPGQVFLYRMVDRATLQRMRIDVSRFRGTTVPVVFRANLRDPAAFFAVQKFRMADKDILYVANSDSTELLKFLNVVTTVTGSGSSFATDVNVVQRRVD</sequence>
<dbReference type="InterPro" id="IPR054765">
    <property type="entry name" value="SLBB_dom"/>
</dbReference>
<evidence type="ECO:0000259" key="16">
    <source>
        <dbReference type="Pfam" id="PF22461"/>
    </source>
</evidence>
<dbReference type="GO" id="GO:0015159">
    <property type="term" value="F:polysaccharide transmembrane transporter activity"/>
    <property type="evidence" value="ECO:0007669"/>
    <property type="project" value="InterPro"/>
</dbReference>
<evidence type="ECO:0000256" key="2">
    <source>
        <dbReference type="ARBA" id="ARBA00009450"/>
    </source>
</evidence>
<dbReference type="EMBL" id="VZDO01000012">
    <property type="protein sequence ID" value="KAB0678864.1"/>
    <property type="molecule type" value="Genomic_DNA"/>
</dbReference>
<evidence type="ECO:0000256" key="3">
    <source>
        <dbReference type="ARBA" id="ARBA00022448"/>
    </source>
</evidence>
<organism evidence="17 18">
    <name type="scientific">Plantimonas leprariae</name>
    <dbReference type="NCBI Taxonomy" id="2615207"/>
    <lineage>
        <taxon>Bacteria</taxon>
        <taxon>Pseudomonadati</taxon>
        <taxon>Pseudomonadota</taxon>
        <taxon>Alphaproteobacteria</taxon>
        <taxon>Hyphomicrobiales</taxon>
        <taxon>Aurantimonadaceae</taxon>
        <taxon>Plantimonas</taxon>
    </lineage>
</organism>
<keyword evidence="14" id="KW-0449">Lipoprotein</keyword>
<dbReference type="Proteomes" id="UP000432089">
    <property type="component" value="Unassembled WGS sequence"/>
</dbReference>
<keyword evidence="7" id="KW-0732">Signal</keyword>
<evidence type="ECO:0000256" key="12">
    <source>
        <dbReference type="ARBA" id="ARBA00023139"/>
    </source>
</evidence>
<dbReference type="PANTHER" id="PTHR33619">
    <property type="entry name" value="POLYSACCHARIDE EXPORT PROTEIN GFCE-RELATED"/>
    <property type="match status" value="1"/>
</dbReference>
<evidence type="ECO:0000313" key="17">
    <source>
        <dbReference type="EMBL" id="KAB0678864.1"/>
    </source>
</evidence>
<dbReference type="PANTHER" id="PTHR33619:SF3">
    <property type="entry name" value="POLYSACCHARIDE EXPORT PROTEIN GFCE-RELATED"/>
    <property type="match status" value="1"/>
</dbReference>
<reference evidence="17 18" key="1">
    <citation type="submission" date="2019-09" db="EMBL/GenBank/DDBJ databases">
        <title>YIM 132180 draft genome.</title>
        <authorList>
            <person name="Zhang K."/>
        </authorList>
    </citation>
    <scope>NUCLEOTIDE SEQUENCE [LARGE SCALE GENOMIC DNA]</scope>
    <source>
        <strain evidence="17 18">YIM 132180</strain>
    </source>
</reference>
<dbReference type="InterPro" id="IPR049712">
    <property type="entry name" value="Poly_export"/>
</dbReference>
<keyword evidence="13" id="KW-0998">Cell outer membrane</keyword>
<proteinExistence type="inferred from homology"/>
<dbReference type="Gene3D" id="3.10.560.10">
    <property type="entry name" value="Outer membrane lipoprotein wza domain like"/>
    <property type="match status" value="2"/>
</dbReference>
<evidence type="ECO:0000256" key="11">
    <source>
        <dbReference type="ARBA" id="ARBA00023136"/>
    </source>
</evidence>
<keyword evidence="18" id="KW-1185">Reference proteome</keyword>
<accession>A0A7V7TW24</accession>
<dbReference type="InterPro" id="IPR003715">
    <property type="entry name" value="Poly_export_N"/>
</dbReference>
<dbReference type="GO" id="GO:0009279">
    <property type="term" value="C:cell outer membrane"/>
    <property type="evidence" value="ECO:0007669"/>
    <property type="project" value="UniProtKB-SubCell"/>
</dbReference>
<keyword evidence="9" id="KW-0406">Ion transport</keyword>
<keyword evidence="5" id="KW-0762">Sugar transport</keyword>
<evidence type="ECO:0000256" key="13">
    <source>
        <dbReference type="ARBA" id="ARBA00023237"/>
    </source>
</evidence>
<evidence type="ECO:0000256" key="10">
    <source>
        <dbReference type="ARBA" id="ARBA00023114"/>
    </source>
</evidence>
<keyword evidence="12" id="KW-0564">Palmitate</keyword>
<dbReference type="Pfam" id="PF22461">
    <property type="entry name" value="SLBB_2"/>
    <property type="match status" value="1"/>
</dbReference>
<keyword evidence="11" id="KW-0472">Membrane</keyword>
<evidence type="ECO:0000256" key="14">
    <source>
        <dbReference type="ARBA" id="ARBA00023288"/>
    </source>
</evidence>
<feature type="domain" description="SLBB" evidence="16">
    <location>
        <begin position="183"/>
        <end position="258"/>
    </location>
</feature>
<evidence type="ECO:0000256" key="5">
    <source>
        <dbReference type="ARBA" id="ARBA00022597"/>
    </source>
</evidence>
<keyword evidence="3" id="KW-0813">Transport</keyword>
<comment type="caution">
    <text evidence="17">The sequence shown here is derived from an EMBL/GenBank/DDBJ whole genome shotgun (WGS) entry which is preliminary data.</text>
</comment>
<feature type="domain" description="Polysaccharide export protein N-terminal" evidence="15">
    <location>
        <begin position="88"/>
        <end position="176"/>
    </location>
</feature>
<keyword evidence="8" id="KW-0625">Polysaccharide transport</keyword>
<evidence type="ECO:0000256" key="4">
    <source>
        <dbReference type="ARBA" id="ARBA00022452"/>
    </source>
</evidence>
<keyword evidence="6" id="KW-0812">Transmembrane</keyword>